<comment type="caution">
    <text evidence="1">The sequence shown here is derived from an EMBL/GenBank/DDBJ whole genome shotgun (WGS) entry which is preliminary data.</text>
</comment>
<evidence type="ECO:0000313" key="1">
    <source>
        <dbReference type="EMBL" id="RTQ48588.1"/>
    </source>
</evidence>
<sequence length="146" mass="16921">MITLYETAYLRIKYEPRHRLLDLQWLTEQVPPAEFRQGYWQALLLAEQYQTRAWLSDFRTVPVPEPADMRWLADHWYPRYVRLKLDKVAIIKPLNPAGQQALAAVVQLANEAGHTNRPDAQYFDNPDAARAWVRQPLTSGQLPPAG</sequence>
<dbReference type="AlphaFoldDB" id="A0A431U0X7"/>
<dbReference type="Proteomes" id="UP000282184">
    <property type="component" value="Unassembled WGS sequence"/>
</dbReference>
<protein>
    <recommendedName>
        <fullName evidence="3">STAS/SEC14 domain-containing protein</fullName>
    </recommendedName>
</protein>
<proteinExistence type="predicted"/>
<evidence type="ECO:0008006" key="3">
    <source>
        <dbReference type="Google" id="ProtNLM"/>
    </source>
</evidence>
<dbReference type="RefSeq" id="WP_126694293.1">
    <property type="nucleotide sequence ID" value="NZ_RXOF01000009.1"/>
</dbReference>
<name>A0A431U0X7_9BACT</name>
<evidence type="ECO:0000313" key="2">
    <source>
        <dbReference type="Proteomes" id="UP000282184"/>
    </source>
</evidence>
<keyword evidence="2" id="KW-1185">Reference proteome</keyword>
<accession>A0A431U0X7</accession>
<gene>
    <name evidence="1" type="ORF">EJV47_16580</name>
</gene>
<reference evidence="1 2" key="1">
    <citation type="submission" date="2018-12" db="EMBL/GenBank/DDBJ databases">
        <title>Hymenobacter gummosus sp. nov., isolated from a spring.</title>
        <authorList>
            <person name="Nie L."/>
        </authorList>
    </citation>
    <scope>NUCLEOTIDE SEQUENCE [LARGE SCALE GENOMIC DNA]</scope>
    <source>
        <strain evidence="1 2">KCTC 52166</strain>
    </source>
</reference>
<dbReference type="OrthoDB" id="893334at2"/>
<organism evidence="1 2">
    <name type="scientific">Hymenobacter gummosus</name>
    <dbReference type="NCBI Taxonomy" id="1776032"/>
    <lineage>
        <taxon>Bacteria</taxon>
        <taxon>Pseudomonadati</taxon>
        <taxon>Bacteroidota</taxon>
        <taxon>Cytophagia</taxon>
        <taxon>Cytophagales</taxon>
        <taxon>Hymenobacteraceae</taxon>
        <taxon>Hymenobacter</taxon>
    </lineage>
</organism>
<dbReference type="EMBL" id="RXOF01000009">
    <property type="protein sequence ID" value="RTQ48588.1"/>
    <property type="molecule type" value="Genomic_DNA"/>
</dbReference>